<feature type="compositionally biased region" description="Polar residues" evidence="1">
    <location>
        <begin position="1"/>
        <end position="11"/>
    </location>
</feature>
<feature type="compositionally biased region" description="Basic and acidic residues" evidence="1">
    <location>
        <begin position="43"/>
        <end position="59"/>
    </location>
</feature>
<organism evidence="2 3">
    <name type="scientific">Pyricularia grisea</name>
    <name type="common">Crabgrass-specific blast fungus</name>
    <name type="synonym">Magnaporthe grisea</name>
    <dbReference type="NCBI Taxonomy" id="148305"/>
    <lineage>
        <taxon>Eukaryota</taxon>
        <taxon>Fungi</taxon>
        <taxon>Dikarya</taxon>
        <taxon>Ascomycota</taxon>
        <taxon>Pezizomycotina</taxon>
        <taxon>Sordariomycetes</taxon>
        <taxon>Sordariomycetidae</taxon>
        <taxon>Magnaporthales</taxon>
        <taxon>Pyriculariaceae</taxon>
        <taxon>Pyricularia</taxon>
    </lineage>
</organism>
<dbReference type="KEGG" id="pgri:PgNI_10289"/>
<reference evidence="3" key="3">
    <citation type="submission" date="2025-08" db="UniProtKB">
        <authorList>
            <consortium name="RefSeq"/>
        </authorList>
    </citation>
    <scope>IDENTIFICATION</scope>
    <source>
        <strain evidence="3">NI907</strain>
    </source>
</reference>
<name>A0A6P8AXV8_PYRGI</name>
<dbReference type="GeneID" id="41965170"/>
<protein>
    <submittedName>
        <fullName evidence="3">Uncharacterized protein</fullName>
    </submittedName>
</protein>
<feature type="region of interest" description="Disordered" evidence="1">
    <location>
        <begin position="101"/>
        <end position="124"/>
    </location>
</feature>
<proteinExistence type="predicted"/>
<evidence type="ECO:0000313" key="3">
    <source>
        <dbReference type="RefSeq" id="XP_030979758.1"/>
    </source>
</evidence>
<keyword evidence="2" id="KW-1185">Reference proteome</keyword>
<reference evidence="3" key="2">
    <citation type="submission" date="2019-10" db="EMBL/GenBank/DDBJ databases">
        <authorList>
            <consortium name="NCBI Genome Project"/>
        </authorList>
    </citation>
    <scope>NUCLEOTIDE SEQUENCE</scope>
    <source>
        <strain evidence="3">NI907</strain>
    </source>
</reference>
<dbReference type="AlphaFoldDB" id="A0A6P8AXV8"/>
<evidence type="ECO:0000256" key="1">
    <source>
        <dbReference type="SAM" id="MobiDB-lite"/>
    </source>
</evidence>
<dbReference type="RefSeq" id="XP_030979758.1">
    <property type="nucleotide sequence ID" value="XM_031130262.1"/>
</dbReference>
<feature type="compositionally biased region" description="Low complexity" evidence="1">
    <location>
        <begin position="301"/>
        <end position="312"/>
    </location>
</feature>
<feature type="compositionally biased region" description="Basic residues" evidence="1">
    <location>
        <begin position="235"/>
        <end position="244"/>
    </location>
</feature>
<feature type="region of interest" description="Disordered" evidence="1">
    <location>
        <begin position="1"/>
        <end position="59"/>
    </location>
</feature>
<evidence type="ECO:0000313" key="2">
    <source>
        <dbReference type="Proteomes" id="UP000515153"/>
    </source>
</evidence>
<accession>A0A6P8AXV8</accession>
<feature type="compositionally biased region" description="Basic and acidic residues" evidence="1">
    <location>
        <begin position="102"/>
        <end position="112"/>
    </location>
</feature>
<reference evidence="2 3" key="1">
    <citation type="journal article" date="2019" name="Mol. Biol. Evol.">
        <title>Blast fungal genomes show frequent chromosomal changes, gene gains and losses, and effector gene turnover.</title>
        <authorList>
            <person name="Gomez Luciano L.B."/>
            <person name="Jason Tsai I."/>
            <person name="Chuma I."/>
            <person name="Tosa Y."/>
            <person name="Chen Y.H."/>
            <person name="Li J.Y."/>
            <person name="Li M.Y."/>
            <person name="Jade Lu M.Y."/>
            <person name="Nakayashiki H."/>
            <person name="Li W.H."/>
        </authorList>
    </citation>
    <scope>NUCLEOTIDE SEQUENCE [LARGE SCALE GENOMIC DNA]</scope>
    <source>
        <strain evidence="2 3">NI907</strain>
    </source>
</reference>
<dbReference type="OrthoDB" id="5237487at2759"/>
<feature type="region of interest" description="Disordered" evidence="1">
    <location>
        <begin position="208"/>
        <end position="266"/>
    </location>
</feature>
<dbReference type="Proteomes" id="UP000515153">
    <property type="component" value="Chromosome VII"/>
</dbReference>
<sequence>MSRYIYSSASSYWRGRDSYDDLGGYDSDQHRRHRDSNRRRRDKDRDDRRRDQSNFHRDPLGVMAEGLGKFVKKSFGVGDSSRTKKTPFSWAYVGQSTSKSDLCSRKDEEDRKHRAKASRRSSREYAYHDDEYGYRRRSTDRISEPWPQYGEYHQQHQYHWVDNQYAYPTAATSRTSRRSSVSHAWMPEMSGGYYHSYWRPSRGEPEYHFDKERRRREKTQTTPVETDGRYAQSGSKHRSSRTKRGSTSSTKPQVPSVQPDERQDGLRYRYYRVKHGARYPTQTEQPIPMTPVSPMYPVAPTTPLTPTTPTTPKKVRFEGIYERSDISD</sequence>
<gene>
    <name evidence="3" type="ORF">PgNI_10289</name>
</gene>
<feature type="compositionally biased region" description="Basic residues" evidence="1">
    <location>
        <begin position="30"/>
        <end position="42"/>
    </location>
</feature>
<feature type="region of interest" description="Disordered" evidence="1">
    <location>
        <begin position="279"/>
        <end position="314"/>
    </location>
</feature>